<accession>A0A7W2ISD9</accession>
<protein>
    <submittedName>
        <fullName evidence="1">DUF924 domain-containing protein</fullName>
    </submittedName>
</protein>
<evidence type="ECO:0000313" key="1">
    <source>
        <dbReference type="EMBL" id="MBA5760988.1"/>
    </source>
</evidence>
<dbReference type="Pfam" id="PF06041">
    <property type="entry name" value="DUF924"/>
    <property type="match status" value="1"/>
</dbReference>
<dbReference type="InterPro" id="IPR011990">
    <property type="entry name" value="TPR-like_helical_dom_sf"/>
</dbReference>
<dbReference type="Gene3D" id="1.20.58.320">
    <property type="entry name" value="TPR-like"/>
    <property type="match status" value="1"/>
</dbReference>
<dbReference type="Proteomes" id="UP000571701">
    <property type="component" value="Unassembled WGS sequence"/>
</dbReference>
<proteinExistence type="predicted"/>
<dbReference type="RefSeq" id="WP_182105799.1">
    <property type="nucleotide sequence ID" value="NZ_JACFYF010000001.1"/>
</dbReference>
<dbReference type="InterPro" id="IPR010323">
    <property type="entry name" value="DUF924"/>
</dbReference>
<keyword evidence="2" id="KW-1185">Reference proteome</keyword>
<dbReference type="AlphaFoldDB" id="A0A7W2ISD9"/>
<dbReference type="SUPFAM" id="SSF48452">
    <property type="entry name" value="TPR-like"/>
    <property type="match status" value="1"/>
</dbReference>
<gene>
    <name evidence="1" type="ORF">H2O73_01435</name>
</gene>
<reference evidence="1 2" key="1">
    <citation type="submission" date="2020-07" db="EMBL/GenBank/DDBJ databases">
        <title>Vibrio marinisediminis sp. nov., isolated from marine sediment.</title>
        <authorList>
            <person name="Ji X."/>
        </authorList>
    </citation>
    <scope>NUCLEOTIDE SEQUENCE [LARGE SCALE GENOMIC DNA]</scope>
    <source>
        <strain evidence="1 2">404</strain>
    </source>
</reference>
<dbReference type="Gene3D" id="1.25.40.10">
    <property type="entry name" value="Tetratricopeptide repeat domain"/>
    <property type="match status" value="1"/>
</dbReference>
<name>A0A7W2ISD9_9VIBR</name>
<sequence length="178" mass="20833">MRRDVLNFWFNELQSKDWFVANPDIDAVIRTRFGELLQQASQAELYSWRDTAKGRLAEIIVLDQFSRNVYRNTPQAFSQDPLALALAQEAVRLELDKQLTPQERSFLYMPYMHSESALIHEQALELFNQPGLENNYDFELKHKVIIDQFGRYPHRNAILNRTNTPEEEAFLLQPGSGF</sequence>
<comment type="caution">
    <text evidence="1">The sequence shown here is derived from an EMBL/GenBank/DDBJ whole genome shotgun (WGS) entry which is preliminary data.</text>
</comment>
<organism evidence="1 2">
    <name type="scientific">Vibrio marinisediminis</name>
    <dbReference type="NCBI Taxonomy" id="2758441"/>
    <lineage>
        <taxon>Bacteria</taxon>
        <taxon>Pseudomonadati</taxon>
        <taxon>Pseudomonadota</taxon>
        <taxon>Gammaproteobacteria</taxon>
        <taxon>Vibrionales</taxon>
        <taxon>Vibrionaceae</taxon>
        <taxon>Vibrio</taxon>
    </lineage>
</organism>
<dbReference type="EMBL" id="JACFYF010000001">
    <property type="protein sequence ID" value="MBA5760988.1"/>
    <property type="molecule type" value="Genomic_DNA"/>
</dbReference>
<evidence type="ECO:0000313" key="2">
    <source>
        <dbReference type="Proteomes" id="UP000571701"/>
    </source>
</evidence>